<keyword evidence="1" id="KW-0472">Membrane</keyword>
<gene>
    <name evidence="2" type="ORF">FFLO_04042</name>
</gene>
<dbReference type="Proteomes" id="UP000812966">
    <property type="component" value="Unassembled WGS sequence"/>
</dbReference>
<reference evidence="2" key="1">
    <citation type="submission" date="2020-04" db="EMBL/GenBank/DDBJ databases">
        <title>Analysis of mating type loci in Filobasidium floriforme.</title>
        <authorList>
            <person name="Nowrousian M."/>
        </authorList>
    </citation>
    <scope>NUCLEOTIDE SEQUENCE</scope>
    <source>
        <strain evidence="2">CBS 6242</strain>
    </source>
</reference>
<sequence>MANSGEKSPGSIADTAHDLRVGLNSVLEESMDTVKKNVSIMDEEYFTPTSTKVQDFAEKNPVVFIFLAVFGFLSIFPILFALGFIALCMSMAIIGTVMFLLAVLGSVLLLTSFVLTPILIITTSIAIFTTGCLIDLFLATRLYILTRDADFSLAIGVQRWFEETKSRILRMIPAQLVEVEQVVIHGSEAETGEEGEIDVKRVELQLMNGNIKKEVDNVAVVVDEKADGRVKAQTDGHSTRQEGETYAEVAHAMTA</sequence>
<dbReference type="EMBL" id="JABELV010000080">
    <property type="protein sequence ID" value="KAG7531896.1"/>
    <property type="molecule type" value="Genomic_DNA"/>
</dbReference>
<evidence type="ECO:0000313" key="2">
    <source>
        <dbReference type="EMBL" id="KAG7531896.1"/>
    </source>
</evidence>
<protein>
    <recommendedName>
        <fullName evidence="4">Promethin</fullName>
    </recommendedName>
</protein>
<dbReference type="AlphaFoldDB" id="A0A8K0JJL6"/>
<keyword evidence="1" id="KW-1133">Transmembrane helix</keyword>
<name>A0A8K0JJL6_9TREE</name>
<keyword evidence="1" id="KW-0812">Transmembrane</keyword>
<evidence type="ECO:0000313" key="3">
    <source>
        <dbReference type="Proteomes" id="UP000812966"/>
    </source>
</evidence>
<comment type="caution">
    <text evidence="2">The sequence shown here is derived from an EMBL/GenBank/DDBJ whole genome shotgun (WGS) entry which is preliminary data.</text>
</comment>
<accession>A0A8K0JJL6</accession>
<evidence type="ECO:0008006" key="4">
    <source>
        <dbReference type="Google" id="ProtNLM"/>
    </source>
</evidence>
<feature type="transmembrane region" description="Helical" evidence="1">
    <location>
        <begin position="118"/>
        <end position="138"/>
    </location>
</feature>
<feature type="transmembrane region" description="Helical" evidence="1">
    <location>
        <begin position="62"/>
        <end position="85"/>
    </location>
</feature>
<evidence type="ECO:0000256" key="1">
    <source>
        <dbReference type="SAM" id="Phobius"/>
    </source>
</evidence>
<proteinExistence type="predicted"/>
<dbReference type="Pfam" id="PF16015">
    <property type="entry name" value="Promethin"/>
    <property type="match status" value="1"/>
</dbReference>
<organism evidence="2 3">
    <name type="scientific">Filobasidium floriforme</name>
    <dbReference type="NCBI Taxonomy" id="5210"/>
    <lineage>
        <taxon>Eukaryota</taxon>
        <taxon>Fungi</taxon>
        <taxon>Dikarya</taxon>
        <taxon>Basidiomycota</taxon>
        <taxon>Agaricomycotina</taxon>
        <taxon>Tremellomycetes</taxon>
        <taxon>Filobasidiales</taxon>
        <taxon>Filobasidiaceae</taxon>
        <taxon>Filobasidium</taxon>
    </lineage>
</organism>
<feature type="transmembrane region" description="Helical" evidence="1">
    <location>
        <begin position="92"/>
        <end position="112"/>
    </location>
</feature>
<keyword evidence="3" id="KW-1185">Reference proteome</keyword>